<comment type="caution">
    <text evidence="1">The sequence shown here is derived from an EMBL/GenBank/DDBJ whole genome shotgun (WGS) entry which is preliminary data.</text>
</comment>
<name>A0A9P9YKW1_9MUSC</name>
<gene>
    <name evidence="1" type="ORF">M5D96_008312</name>
</gene>
<reference evidence="1" key="1">
    <citation type="journal article" date="2023" name="Genome Biol. Evol.">
        <title>Long-read-based Genome Assembly of Drosophila gunungcola Reveals Fewer Chemosensory Genes in Flower-breeding Species.</title>
        <authorList>
            <person name="Negi A."/>
            <person name="Liao B.Y."/>
            <person name="Yeh S.D."/>
        </authorList>
    </citation>
    <scope>NUCLEOTIDE SEQUENCE</scope>
    <source>
        <strain evidence="1">Sukarami</strain>
    </source>
</reference>
<sequence>MIEVVMVGLMYKVAGDADDLALNQELDFNGDKIGESLGRDLDTLMHTAGGGGTPGVAASEEGTIYSNSNSISNRSKTKLEKLV</sequence>
<evidence type="ECO:0000313" key="1">
    <source>
        <dbReference type="EMBL" id="KAI8038414.1"/>
    </source>
</evidence>
<dbReference type="EMBL" id="JAMKOV010000007">
    <property type="protein sequence ID" value="KAI8038414.1"/>
    <property type="molecule type" value="Genomic_DNA"/>
</dbReference>
<organism evidence="1 2">
    <name type="scientific">Drosophila gunungcola</name>
    <name type="common">fruit fly</name>
    <dbReference type="NCBI Taxonomy" id="103775"/>
    <lineage>
        <taxon>Eukaryota</taxon>
        <taxon>Metazoa</taxon>
        <taxon>Ecdysozoa</taxon>
        <taxon>Arthropoda</taxon>
        <taxon>Hexapoda</taxon>
        <taxon>Insecta</taxon>
        <taxon>Pterygota</taxon>
        <taxon>Neoptera</taxon>
        <taxon>Endopterygota</taxon>
        <taxon>Diptera</taxon>
        <taxon>Brachycera</taxon>
        <taxon>Muscomorpha</taxon>
        <taxon>Ephydroidea</taxon>
        <taxon>Drosophilidae</taxon>
        <taxon>Drosophila</taxon>
        <taxon>Sophophora</taxon>
    </lineage>
</organism>
<evidence type="ECO:0000313" key="2">
    <source>
        <dbReference type="Proteomes" id="UP001059596"/>
    </source>
</evidence>
<dbReference type="Proteomes" id="UP001059596">
    <property type="component" value="Unassembled WGS sequence"/>
</dbReference>
<accession>A0A9P9YKW1</accession>
<keyword evidence="2" id="KW-1185">Reference proteome</keyword>
<proteinExistence type="predicted"/>
<dbReference type="AlphaFoldDB" id="A0A9P9YKW1"/>
<protein>
    <submittedName>
        <fullName evidence="1">Uncharacterized protein</fullName>
    </submittedName>
</protein>